<evidence type="ECO:0000313" key="5">
    <source>
        <dbReference type="Proteomes" id="UP000439903"/>
    </source>
</evidence>
<dbReference type="Proteomes" id="UP000439903">
    <property type="component" value="Unassembled WGS sequence"/>
</dbReference>
<dbReference type="GO" id="GO:0005634">
    <property type="term" value="C:nucleus"/>
    <property type="evidence" value="ECO:0007669"/>
    <property type="project" value="TreeGrafter"/>
</dbReference>
<evidence type="ECO:0000313" key="4">
    <source>
        <dbReference type="EMBL" id="KAF0551477.1"/>
    </source>
</evidence>
<dbReference type="GO" id="GO:0045719">
    <property type="term" value="P:negative regulation of glycogen biosynthetic process"/>
    <property type="evidence" value="ECO:0007669"/>
    <property type="project" value="TreeGrafter"/>
</dbReference>
<dbReference type="Gene3D" id="1.10.510.10">
    <property type="entry name" value="Transferase(Phosphotransferase) domain 1"/>
    <property type="match status" value="2"/>
</dbReference>
<accession>A0A8H4B0U0</accession>
<evidence type="ECO:0000259" key="3">
    <source>
        <dbReference type="PROSITE" id="PS50011"/>
    </source>
</evidence>
<keyword evidence="1" id="KW-0547">Nucleotide-binding</keyword>
<comment type="caution">
    <text evidence="4">The sequence shown here is derived from an EMBL/GenBank/DDBJ whole genome shotgun (WGS) entry which is preliminary data.</text>
</comment>
<dbReference type="PANTHER" id="PTHR24346">
    <property type="entry name" value="MAP/MICROTUBULE AFFINITY-REGULATING KINASE"/>
    <property type="match status" value="1"/>
</dbReference>
<evidence type="ECO:0000256" key="1">
    <source>
        <dbReference type="ARBA" id="ARBA00022741"/>
    </source>
</evidence>
<dbReference type="Gene3D" id="1.25.40.10">
    <property type="entry name" value="Tetratricopeptide repeat domain"/>
    <property type="match status" value="1"/>
</dbReference>
<keyword evidence="4" id="KW-0808">Transferase</keyword>
<keyword evidence="5" id="KW-1185">Reference proteome</keyword>
<dbReference type="SUPFAM" id="SSF56112">
    <property type="entry name" value="Protein kinase-like (PK-like)"/>
    <property type="match status" value="3"/>
</dbReference>
<dbReference type="GO" id="GO:0005829">
    <property type="term" value="C:cytosol"/>
    <property type="evidence" value="ECO:0007669"/>
    <property type="project" value="TreeGrafter"/>
</dbReference>
<dbReference type="InterPro" id="IPR006597">
    <property type="entry name" value="Sel1-like"/>
</dbReference>
<sequence length="1059" mass="122167">MNVSSHVSLKKKFTASSQECIDKTLECTKCFDLKYLLTSNGQIIKLNKIFDWFSELDKDEKFTPIRINQITPLYKVLDYKLQNEVEIVLENRLDSRILLTGIETFDIDDNSTETHVRINFNEQSVLNSRSYDVFGLIFDNKNIRSEECVIRFDLFDCYGFSAFVSIRNNIEKNTKECRYILWFIIGKPSLVGTFSANHREINIAHHKTLVDLATCDDDVIYIPLPFTLAKNCVSSFAASYTPSNDPPKQNFKLLKWSKDVLVLKITAFDMDKPQPLQFYLNICIIYPCETMAFNVDIGEKLVAYNLFGDNLDVNDYDQFIDFNCYKNNYLNCLNVEFPIKSDKYLCPSKFGYWTFATSASDDSQLVIKYIIKKRLPNLIQSHDIDIPFEAYFMQDANHENLLRYLKIIETDTAFLLITELSLCSANWETLHNYLNHNGALSENQAKNIFKQVIECIYFIYKQGCFKVNINDKNILISGSQIKLFNLEHLVSDETNEDLVYDIQYEDDYSIAYASPEMISGHNYNPEVSDLWSLGILLYTMIHAFVPFNKAFDTMTSTLVILKLISKECTTIIHRLLAKKPHLRGTFKDLSNDPWIDANNFSRKASNNLKGNVNRNMIIEKTLDNKMIRELDELIEESQNNTTSSLALRWIPVNSLNDIKSIGKGGFGSIFSAAWVNPSQISSKGHYWKRISTKVILKECSNIHEDDNLKNFLSEMRIHTKINGLWGIIDFYGIIATGRNIYDGKSRKEILSIVNNNGPPSFGESIPSFYQNMIHSCCDKDPSNRPNAQTLVNEIIDWKLNKMHHFNDKKVLVSYMTEKMAEKSQNNIGNNENMGNDENMFIEDNENEDAYSKLKSGANAFGEYLKKAADGDPEALKKVAICFLTGTDIEKDMNAAFSWCMKCFHKKIEFTNEELIPLVEYFSQDSPDLERQIRYGQLLECGLGVEKDLSKAYVVYKKAANSGHARAQFKVGRFCEKGWGREKDLKEAFQWFRKAIEQNNLEAWSHLNERYKASFMTQDMRQKVDCLSMYLSKITRITRMDNTNESRNIDAIKSGIYDIY</sequence>
<dbReference type="SMART" id="SM00671">
    <property type="entry name" value="SEL1"/>
    <property type="match status" value="3"/>
</dbReference>
<protein>
    <submittedName>
        <fullName evidence="4">Serine/threonine-protein kinase pim-2</fullName>
    </submittedName>
</protein>
<gene>
    <name evidence="4" type="ORF">F8M41_023417</name>
</gene>
<dbReference type="SUPFAM" id="SSF81901">
    <property type="entry name" value="HCP-like"/>
    <property type="match status" value="1"/>
</dbReference>
<proteinExistence type="predicted"/>
<dbReference type="SMART" id="SM00220">
    <property type="entry name" value="S_TKc"/>
    <property type="match status" value="1"/>
</dbReference>
<name>A0A8H4B0U0_GIGMA</name>
<dbReference type="InterPro" id="IPR011009">
    <property type="entry name" value="Kinase-like_dom_sf"/>
</dbReference>
<dbReference type="AlphaFoldDB" id="A0A8H4B0U0"/>
<dbReference type="GO" id="GO:0035556">
    <property type="term" value="P:intracellular signal transduction"/>
    <property type="evidence" value="ECO:0007669"/>
    <property type="project" value="TreeGrafter"/>
</dbReference>
<reference evidence="4 5" key="1">
    <citation type="journal article" date="2019" name="Environ. Microbiol.">
        <title>At the nexus of three kingdoms: the genome of the mycorrhizal fungus Gigaspora margarita provides insights into plant, endobacterial and fungal interactions.</title>
        <authorList>
            <person name="Venice F."/>
            <person name="Ghignone S."/>
            <person name="Salvioli di Fossalunga A."/>
            <person name="Amselem J."/>
            <person name="Novero M."/>
            <person name="Xianan X."/>
            <person name="Sedzielewska Toro K."/>
            <person name="Morin E."/>
            <person name="Lipzen A."/>
            <person name="Grigoriev I.V."/>
            <person name="Henrissat B."/>
            <person name="Martin F.M."/>
            <person name="Bonfante P."/>
        </authorList>
    </citation>
    <scope>NUCLEOTIDE SEQUENCE [LARGE SCALE GENOMIC DNA]</scope>
    <source>
        <strain evidence="4 5">BEG34</strain>
    </source>
</reference>
<dbReference type="InterPro" id="IPR000719">
    <property type="entry name" value="Prot_kinase_dom"/>
</dbReference>
<dbReference type="GO" id="GO:0005524">
    <property type="term" value="F:ATP binding"/>
    <property type="evidence" value="ECO:0007669"/>
    <property type="project" value="UniProtKB-KW"/>
</dbReference>
<dbReference type="Pfam" id="PF00069">
    <property type="entry name" value="Pkinase"/>
    <property type="match status" value="1"/>
</dbReference>
<dbReference type="PROSITE" id="PS50011">
    <property type="entry name" value="PROTEIN_KINASE_DOM"/>
    <property type="match status" value="1"/>
</dbReference>
<dbReference type="PANTHER" id="PTHR24346:SF51">
    <property type="entry name" value="PAS DOMAIN-CONTAINING SERINE_THREONINE-PROTEIN KINASE"/>
    <property type="match status" value="1"/>
</dbReference>
<dbReference type="OrthoDB" id="2443699at2759"/>
<keyword evidence="2" id="KW-0067">ATP-binding</keyword>
<evidence type="ECO:0000256" key="2">
    <source>
        <dbReference type="ARBA" id="ARBA00022840"/>
    </source>
</evidence>
<dbReference type="Gene3D" id="3.30.200.20">
    <property type="entry name" value="Phosphorylase Kinase, domain 1"/>
    <property type="match status" value="2"/>
</dbReference>
<dbReference type="Pfam" id="PF08238">
    <property type="entry name" value="Sel1"/>
    <property type="match status" value="3"/>
</dbReference>
<dbReference type="EMBL" id="WTPW01000077">
    <property type="protein sequence ID" value="KAF0551477.1"/>
    <property type="molecule type" value="Genomic_DNA"/>
</dbReference>
<dbReference type="InterPro" id="IPR011990">
    <property type="entry name" value="TPR-like_helical_dom_sf"/>
</dbReference>
<keyword evidence="4" id="KW-0418">Kinase</keyword>
<feature type="domain" description="Protein kinase" evidence="3">
    <location>
        <begin position="339"/>
        <end position="595"/>
    </location>
</feature>
<organism evidence="4 5">
    <name type="scientific">Gigaspora margarita</name>
    <dbReference type="NCBI Taxonomy" id="4874"/>
    <lineage>
        <taxon>Eukaryota</taxon>
        <taxon>Fungi</taxon>
        <taxon>Fungi incertae sedis</taxon>
        <taxon>Mucoromycota</taxon>
        <taxon>Glomeromycotina</taxon>
        <taxon>Glomeromycetes</taxon>
        <taxon>Diversisporales</taxon>
        <taxon>Gigasporaceae</taxon>
        <taxon>Gigaspora</taxon>
    </lineage>
</organism>
<dbReference type="GO" id="GO:0004674">
    <property type="term" value="F:protein serine/threonine kinase activity"/>
    <property type="evidence" value="ECO:0007669"/>
    <property type="project" value="TreeGrafter"/>
</dbReference>